<dbReference type="Proteomes" id="UP000188388">
    <property type="component" value="Unassembled WGS sequence"/>
</dbReference>
<organism evidence="1 2">
    <name type="scientific">Mesorhizobium prunaredense</name>
    <dbReference type="NCBI Taxonomy" id="1631249"/>
    <lineage>
        <taxon>Bacteria</taxon>
        <taxon>Pseudomonadati</taxon>
        <taxon>Pseudomonadota</taxon>
        <taxon>Alphaproteobacteria</taxon>
        <taxon>Hyphomicrobiales</taxon>
        <taxon>Phyllobacteriaceae</taxon>
        <taxon>Mesorhizobium</taxon>
    </lineage>
</organism>
<dbReference type="STRING" id="1631249.BQ8794_180060"/>
<gene>
    <name evidence="1" type="ORF">BQ8794_180060</name>
</gene>
<evidence type="ECO:0000313" key="1">
    <source>
        <dbReference type="EMBL" id="SIT54716.1"/>
    </source>
</evidence>
<keyword evidence="2" id="KW-1185">Reference proteome</keyword>
<name>A0A1R3V7E4_9HYPH</name>
<proteinExistence type="predicted"/>
<reference evidence="2" key="1">
    <citation type="submission" date="2017-01" db="EMBL/GenBank/DDBJ databases">
        <authorList>
            <person name="Brunel B."/>
        </authorList>
    </citation>
    <scope>NUCLEOTIDE SEQUENCE [LARGE SCALE GENOMIC DNA]</scope>
</reference>
<sequence>MQNRIYRWFGVLPRDLLSTDVSKGTLATQQLRARANATIFVTLRRVVHLATFLSGKGFPFGRVRCPTMSDTQHSRSDNHIAGTVFPFGTVGACSWQTRHEARRVAP</sequence>
<accession>A0A1R3V7E4</accession>
<dbReference type="AlphaFoldDB" id="A0A1R3V7E4"/>
<evidence type="ECO:0000313" key="2">
    <source>
        <dbReference type="Proteomes" id="UP000188388"/>
    </source>
</evidence>
<dbReference type="EMBL" id="FTPD01000010">
    <property type="protein sequence ID" value="SIT54716.1"/>
    <property type="molecule type" value="Genomic_DNA"/>
</dbReference>
<protein>
    <submittedName>
        <fullName evidence="1">Uncharacterized protein</fullName>
    </submittedName>
</protein>